<feature type="compositionally biased region" description="Polar residues" evidence="4">
    <location>
        <begin position="898"/>
        <end position="909"/>
    </location>
</feature>
<dbReference type="AlphaFoldDB" id="A0A9W8IGJ3"/>
<sequence length="929" mass="105290">METEVMTEVVGLLENKQSTGYPEVDELKKRLLRSPTDADAWSSLFDLVRSLHNEELLHATFVSALEKYPGSGYLLAGLVELELSRGNKSSAEIIFNNNLFNVPSVELWQSYLQYVRDNNGQSDGSMESRSTIIDCFKLVLDNVGVDREAGQIWIDYIEFINSAQTHAPYEEQQKVDLLRETYQAAVSIPLLKVEEIWKSYDAFENSVDRMGAKQQMSKVSPSYMTARTALREMNRIWDQIKGTQGPHGLPQPPQWSMREVEHLDAWKKYLKWELDNPLRLNEHELQKRVIYAYGQMCMDLWLYPEVWIEFAEYYASIGQQNETLAKLLTASSVLPDSLAVQFAYAEAAEKMKQLETSKQVYETVIATQRTHIEETNAKYSRKLAKLEKKLERASSKQPDHDAEQSSSDSDVDDISVPQDDTSMASDSDTNDGAAFGEDARAKRAEQRAMQLRKAVEQRKEALKQQQSDELAEKCEMYTLAWVMYLRYMQRSEGIDAVRQLLKRSRSEPAGYMTHHFYVAAALMEYHVGKRPIVASKLLEHYSKNFSGVSEYIYEYMGYLINSGDDTNARALFERFHSTAVGDTTDIWSMFADFEYNYGDLSAIEKLDRRFIDKFSNESVLTRMATRYSYLNVDCVAVNEFGFPYRKDMLHGGRHASQSHNVGSMHEGMAGIDMDAHDEVHSGPDTVPNVGVASVTGRHLDKSQLLTPVMPGRFARPALNMLQEYDPVVEPFVPPESPMTAGSGSLDYRNGPTATLPSPQFRSLLDQGDVLSYVAACVAAPDTSAFDLQPINPDALLNAIMQFNPGNPTMPSNYRPLSYMPWASRPEHPQQPYAGGSGYYRNERGGARSFSSRSQSRSRYSDNEGYRGRHHGNDSHRGGYGHPSRHNLHGVPPHRQPPYSRNSGFPNDNRPSYRGHGPRFNARPSYRGRP</sequence>
<evidence type="ECO:0000259" key="5">
    <source>
        <dbReference type="Pfam" id="PF05843"/>
    </source>
</evidence>
<dbReference type="EMBL" id="JANBUW010000009">
    <property type="protein sequence ID" value="KAJ2851727.1"/>
    <property type="molecule type" value="Genomic_DNA"/>
</dbReference>
<feature type="region of interest" description="Disordered" evidence="4">
    <location>
        <begin position="389"/>
        <end position="452"/>
    </location>
</feature>
<gene>
    <name evidence="6" type="primary">RNA14</name>
    <name evidence="6" type="ORF">IWW36_000872</name>
</gene>
<dbReference type="SUPFAM" id="SSF48452">
    <property type="entry name" value="TPR-like"/>
    <property type="match status" value="2"/>
</dbReference>
<comment type="subcellular location">
    <subcellularLocation>
        <location evidence="1">Nucleus</location>
    </subcellularLocation>
</comment>
<evidence type="ECO:0000313" key="6">
    <source>
        <dbReference type="EMBL" id="KAJ2851727.1"/>
    </source>
</evidence>
<feature type="domain" description="Suppressor of forked" evidence="5">
    <location>
        <begin position="24"/>
        <end position="638"/>
    </location>
</feature>
<dbReference type="OrthoDB" id="26282at2759"/>
<dbReference type="Pfam" id="PF05843">
    <property type="entry name" value="Suf"/>
    <property type="match status" value="1"/>
</dbReference>
<name>A0A9W8IGJ3_9FUNG</name>
<dbReference type="InterPro" id="IPR045243">
    <property type="entry name" value="Rna14-like"/>
</dbReference>
<proteinExistence type="predicted"/>
<keyword evidence="3" id="KW-0539">Nucleus</keyword>
<comment type="caution">
    <text evidence="6">The sequence shown here is derived from an EMBL/GenBank/DDBJ whole genome shotgun (WGS) entry which is preliminary data.</text>
</comment>
<dbReference type="Proteomes" id="UP001139887">
    <property type="component" value="Unassembled WGS sequence"/>
</dbReference>
<feature type="compositionally biased region" description="Low complexity" evidence="4">
    <location>
        <begin position="404"/>
        <end position="420"/>
    </location>
</feature>
<feature type="compositionally biased region" description="Low complexity" evidence="4">
    <location>
        <begin position="847"/>
        <end position="857"/>
    </location>
</feature>
<dbReference type="GO" id="GO:0031124">
    <property type="term" value="P:mRNA 3'-end processing"/>
    <property type="evidence" value="ECO:0007669"/>
    <property type="project" value="InterPro"/>
</dbReference>
<evidence type="ECO:0000256" key="1">
    <source>
        <dbReference type="ARBA" id="ARBA00004123"/>
    </source>
</evidence>
<dbReference type="InterPro" id="IPR011990">
    <property type="entry name" value="TPR-like_helical_dom_sf"/>
</dbReference>
<accession>A0A9W8IGJ3</accession>
<evidence type="ECO:0000256" key="3">
    <source>
        <dbReference type="ARBA" id="ARBA00023242"/>
    </source>
</evidence>
<dbReference type="InterPro" id="IPR003107">
    <property type="entry name" value="HAT"/>
</dbReference>
<dbReference type="GO" id="GO:0003729">
    <property type="term" value="F:mRNA binding"/>
    <property type="evidence" value="ECO:0007669"/>
    <property type="project" value="TreeGrafter"/>
</dbReference>
<dbReference type="GO" id="GO:0005634">
    <property type="term" value="C:nucleus"/>
    <property type="evidence" value="ECO:0007669"/>
    <property type="project" value="UniProtKB-SubCell"/>
</dbReference>
<feature type="compositionally biased region" description="Basic and acidic residues" evidence="4">
    <location>
        <begin position="858"/>
        <end position="876"/>
    </location>
</feature>
<reference evidence="6" key="1">
    <citation type="submission" date="2022-07" db="EMBL/GenBank/DDBJ databases">
        <title>Phylogenomic reconstructions and comparative analyses of Kickxellomycotina fungi.</title>
        <authorList>
            <person name="Reynolds N.K."/>
            <person name="Stajich J.E."/>
            <person name="Barry K."/>
            <person name="Grigoriev I.V."/>
            <person name="Crous P."/>
            <person name="Smith M.E."/>
        </authorList>
    </citation>
    <scope>NUCLEOTIDE SEQUENCE</scope>
    <source>
        <strain evidence="6">NRRL 1566</strain>
    </source>
</reference>
<feature type="compositionally biased region" description="Basic and acidic residues" evidence="4">
    <location>
        <begin position="389"/>
        <end position="403"/>
    </location>
</feature>
<keyword evidence="7" id="KW-1185">Reference proteome</keyword>
<evidence type="ECO:0000256" key="2">
    <source>
        <dbReference type="ARBA" id="ARBA00022737"/>
    </source>
</evidence>
<dbReference type="PANTHER" id="PTHR19980:SF0">
    <property type="entry name" value="CLEAVAGE STIMULATION FACTOR SUBUNIT 3"/>
    <property type="match status" value="1"/>
</dbReference>
<dbReference type="InterPro" id="IPR008847">
    <property type="entry name" value="Suf"/>
</dbReference>
<dbReference type="Gene3D" id="1.25.40.1040">
    <property type="match status" value="2"/>
</dbReference>
<dbReference type="SMART" id="SM00386">
    <property type="entry name" value="HAT"/>
    <property type="match status" value="5"/>
</dbReference>
<keyword evidence="2" id="KW-0677">Repeat</keyword>
<evidence type="ECO:0000313" key="7">
    <source>
        <dbReference type="Proteomes" id="UP001139887"/>
    </source>
</evidence>
<organism evidence="6 7">
    <name type="scientific">Coemansia brasiliensis</name>
    <dbReference type="NCBI Taxonomy" id="2650707"/>
    <lineage>
        <taxon>Eukaryota</taxon>
        <taxon>Fungi</taxon>
        <taxon>Fungi incertae sedis</taxon>
        <taxon>Zoopagomycota</taxon>
        <taxon>Kickxellomycotina</taxon>
        <taxon>Kickxellomycetes</taxon>
        <taxon>Kickxellales</taxon>
        <taxon>Kickxellaceae</taxon>
        <taxon>Coemansia</taxon>
    </lineage>
</organism>
<protein>
    <submittedName>
        <fullName evidence="6">mRNA 3'-end-processing protein rna14</fullName>
    </submittedName>
</protein>
<feature type="compositionally biased region" description="Basic and acidic residues" evidence="4">
    <location>
        <begin position="437"/>
        <end position="446"/>
    </location>
</feature>
<evidence type="ECO:0000256" key="4">
    <source>
        <dbReference type="SAM" id="MobiDB-lite"/>
    </source>
</evidence>
<feature type="region of interest" description="Disordered" evidence="4">
    <location>
        <begin position="822"/>
        <end position="929"/>
    </location>
</feature>
<dbReference type="PANTHER" id="PTHR19980">
    <property type="entry name" value="RNA CLEAVAGE STIMULATION FACTOR"/>
    <property type="match status" value="1"/>
</dbReference>